<dbReference type="SUPFAM" id="SSF52540">
    <property type="entry name" value="P-loop containing nucleoside triphosphate hydrolases"/>
    <property type="match status" value="1"/>
</dbReference>
<reference evidence="3" key="1">
    <citation type="submission" date="2022-10" db="EMBL/GenBank/DDBJ databases">
        <title>Novel sulphate-reducing endosymbionts in the free-living metamonad Anaeramoeba.</title>
        <authorList>
            <person name="Jerlstrom-Hultqvist J."/>
            <person name="Cepicka I."/>
            <person name="Gallot-Lavallee L."/>
            <person name="Salas-Leiva D."/>
            <person name="Curtis B.A."/>
            <person name="Zahonova K."/>
            <person name="Pipaliya S."/>
            <person name="Dacks J."/>
            <person name="Roger A.J."/>
        </authorList>
    </citation>
    <scope>NUCLEOTIDE SEQUENCE</scope>
    <source>
        <strain evidence="3">BMAN</strain>
    </source>
</reference>
<dbReference type="Pfam" id="PF00071">
    <property type="entry name" value="Ras"/>
    <property type="match status" value="1"/>
</dbReference>
<proteinExistence type="predicted"/>
<dbReference type="PRINTS" id="PR00449">
    <property type="entry name" value="RASTRNSFRMNG"/>
</dbReference>
<dbReference type="OrthoDB" id="9989112at2759"/>
<dbReference type="GO" id="GO:0005525">
    <property type="term" value="F:GTP binding"/>
    <property type="evidence" value="ECO:0007669"/>
    <property type="project" value="UniProtKB-KW"/>
</dbReference>
<organism evidence="3 4">
    <name type="scientific">Anaeramoeba ignava</name>
    <name type="common">Anaerobic marine amoeba</name>
    <dbReference type="NCBI Taxonomy" id="1746090"/>
    <lineage>
        <taxon>Eukaryota</taxon>
        <taxon>Metamonada</taxon>
        <taxon>Anaeramoebidae</taxon>
        <taxon>Anaeramoeba</taxon>
    </lineage>
</organism>
<dbReference type="PROSITE" id="PS51419">
    <property type="entry name" value="RAB"/>
    <property type="match status" value="1"/>
</dbReference>
<dbReference type="AlphaFoldDB" id="A0A9Q0LPX0"/>
<protein>
    <submittedName>
        <fullName evidence="3">Small rab-related gtpase</fullName>
    </submittedName>
</protein>
<dbReference type="InterPro" id="IPR050227">
    <property type="entry name" value="Rab"/>
</dbReference>
<dbReference type="PROSITE" id="PS51421">
    <property type="entry name" value="RAS"/>
    <property type="match status" value="1"/>
</dbReference>
<dbReference type="Gene3D" id="3.40.50.300">
    <property type="entry name" value="P-loop containing nucleotide triphosphate hydrolases"/>
    <property type="match status" value="1"/>
</dbReference>
<dbReference type="SMART" id="SM00175">
    <property type="entry name" value="RAB"/>
    <property type="match status" value="1"/>
</dbReference>
<dbReference type="CDD" id="cd00154">
    <property type="entry name" value="Rab"/>
    <property type="match status" value="1"/>
</dbReference>
<dbReference type="PANTHER" id="PTHR47977">
    <property type="entry name" value="RAS-RELATED PROTEIN RAB"/>
    <property type="match status" value="1"/>
</dbReference>
<dbReference type="FunFam" id="3.40.50.300:FF:001447">
    <property type="entry name" value="Ras-related protein Rab-1B"/>
    <property type="match status" value="1"/>
</dbReference>
<dbReference type="InterPro" id="IPR005225">
    <property type="entry name" value="Small_GTP-bd"/>
</dbReference>
<gene>
    <name evidence="3" type="ORF">M0811_05670</name>
</gene>
<dbReference type="InterPro" id="IPR027417">
    <property type="entry name" value="P-loop_NTPase"/>
</dbReference>
<dbReference type="InterPro" id="IPR001806">
    <property type="entry name" value="Small_GTPase"/>
</dbReference>
<dbReference type="SMART" id="SM00173">
    <property type="entry name" value="RAS"/>
    <property type="match status" value="1"/>
</dbReference>
<dbReference type="NCBIfam" id="TIGR00231">
    <property type="entry name" value="small_GTP"/>
    <property type="match status" value="1"/>
</dbReference>
<name>A0A9Q0LPX0_ANAIG</name>
<keyword evidence="1" id="KW-0547">Nucleotide-binding</keyword>
<sequence length="157" mass="18058">MSKVLKYVLVGDSCVGKSTILIQFCDSFFAKNQEPTIGVDFRFSNITVENEEIELQIWDTAGQERFRSITNHYYRDANAIIVVYDILNKITFSNLEAWYSQIFSTAPETTKIILVGNKLDLQDHRTVSKDMGEKVSLYKQNSKKYSSLSLYILNFIS</sequence>
<dbReference type="GO" id="GO:0003924">
    <property type="term" value="F:GTPase activity"/>
    <property type="evidence" value="ECO:0007669"/>
    <property type="project" value="InterPro"/>
</dbReference>
<dbReference type="SMART" id="SM00174">
    <property type="entry name" value="RHO"/>
    <property type="match status" value="1"/>
</dbReference>
<evidence type="ECO:0000256" key="2">
    <source>
        <dbReference type="ARBA" id="ARBA00023134"/>
    </source>
</evidence>
<evidence type="ECO:0000313" key="3">
    <source>
        <dbReference type="EMBL" id="KAJ5077571.1"/>
    </source>
</evidence>
<accession>A0A9Q0LPX0</accession>
<evidence type="ECO:0000256" key="1">
    <source>
        <dbReference type="ARBA" id="ARBA00022741"/>
    </source>
</evidence>
<comment type="caution">
    <text evidence="3">The sequence shown here is derived from an EMBL/GenBank/DDBJ whole genome shotgun (WGS) entry which is preliminary data.</text>
</comment>
<keyword evidence="2" id="KW-0342">GTP-binding</keyword>
<keyword evidence="4" id="KW-1185">Reference proteome</keyword>
<dbReference type="Proteomes" id="UP001149090">
    <property type="component" value="Unassembled WGS sequence"/>
</dbReference>
<dbReference type="EMBL" id="JAPDFW010000057">
    <property type="protein sequence ID" value="KAJ5077571.1"/>
    <property type="molecule type" value="Genomic_DNA"/>
</dbReference>
<evidence type="ECO:0000313" key="4">
    <source>
        <dbReference type="Proteomes" id="UP001149090"/>
    </source>
</evidence>